<name>A0ABU5RPE1_9PSEU</name>
<dbReference type="Proteomes" id="UP001304298">
    <property type="component" value="Unassembled WGS sequence"/>
</dbReference>
<reference evidence="1 2" key="1">
    <citation type="submission" date="2023-12" db="EMBL/GenBank/DDBJ databases">
        <title>Amycolatopsis sp. V23-08.</title>
        <authorList>
            <person name="Somphong A."/>
        </authorList>
    </citation>
    <scope>NUCLEOTIDE SEQUENCE [LARGE SCALE GENOMIC DNA]</scope>
    <source>
        <strain evidence="1 2">V23-08</strain>
    </source>
</reference>
<dbReference type="RefSeq" id="WP_323336880.1">
    <property type="nucleotide sequence ID" value="NZ_JAYFSI010000020.1"/>
</dbReference>
<dbReference type="EMBL" id="JAYFSI010000020">
    <property type="protein sequence ID" value="MEA5367131.1"/>
    <property type="molecule type" value="Genomic_DNA"/>
</dbReference>
<proteinExistence type="predicted"/>
<gene>
    <name evidence="1" type="ORF">VA596_46920</name>
</gene>
<protein>
    <submittedName>
        <fullName evidence="1">Uncharacterized protein</fullName>
    </submittedName>
</protein>
<evidence type="ECO:0000313" key="1">
    <source>
        <dbReference type="EMBL" id="MEA5367131.1"/>
    </source>
</evidence>
<sequence length="89" mass="9493">MSRVTRPTGLLGRSVLIAPLTRLLALRRDGIRRLFVSATLSRDLLVTPFAAAELTEGTDVAWLGGLNHSTLQHATPSTRRSSAGRAAAT</sequence>
<accession>A0ABU5RPE1</accession>
<comment type="caution">
    <text evidence="1">The sequence shown here is derived from an EMBL/GenBank/DDBJ whole genome shotgun (WGS) entry which is preliminary data.</text>
</comment>
<keyword evidence="2" id="KW-1185">Reference proteome</keyword>
<organism evidence="1 2">
    <name type="scientific">Amycolatopsis heterodermiae</name>
    <dbReference type="NCBI Taxonomy" id="3110235"/>
    <lineage>
        <taxon>Bacteria</taxon>
        <taxon>Bacillati</taxon>
        <taxon>Actinomycetota</taxon>
        <taxon>Actinomycetes</taxon>
        <taxon>Pseudonocardiales</taxon>
        <taxon>Pseudonocardiaceae</taxon>
        <taxon>Amycolatopsis</taxon>
    </lineage>
</organism>
<evidence type="ECO:0000313" key="2">
    <source>
        <dbReference type="Proteomes" id="UP001304298"/>
    </source>
</evidence>